<evidence type="ECO:0000313" key="2">
    <source>
        <dbReference type="Proteomes" id="UP000241426"/>
    </source>
</evidence>
<dbReference type="Proteomes" id="UP000241426">
    <property type="component" value="Unassembled WGS sequence"/>
</dbReference>
<accession>A0A2T3KA00</accession>
<comment type="caution">
    <text evidence="1">The sequence shown here is derived from an EMBL/GenBank/DDBJ whole genome shotgun (WGS) entry which is preliminary data.</text>
</comment>
<gene>
    <name evidence="1" type="ORF">C9J27_26040</name>
</gene>
<dbReference type="AlphaFoldDB" id="A0A2T3KA00"/>
<protein>
    <submittedName>
        <fullName evidence="1">Uncharacterized protein</fullName>
    </submittedName>
</protein>
<proteinExistence type="predicted"/>
<dbReference type="EMBL" id="PYNF01000065">
    <property type="protein sequence ID" value="PSU87599.1"/>
    <property type="molecule type" value="Genomic_DNA"/>
</dbReference>
<reference evidence="1 2" key="1">
    <citation type="submission" date="2018-01" db="EMBL/GenBank/DDBJ databases">
        <title>Whole genome sequencing of Histamine producing bacteria.</title>
        <authorList>
            <person name="Butler K."/>
        </authorList>
    </citation>
    <scope>NUCLEOTIDE SEQUENCE [LARGE SCALE GENOMIC DNA]</scope>
    <source>
        <strain evidence="1 2">FS-7.2</strain>
    </source>
</reference>
<evidence type="ECO:0000313" key="1">
    <source>
        <dbReference type="EMBL" id="PSU87599.1"/>
    </source>
</evidence>
<name>A0A2T3KA00_9GAMM</name>
<organism evidence="1 2">
    <name type="scientific">Photobacterium kishitanii</name>
    <dbReference type="NCBI Taxonomy" id="318456"/>
    <lineage>
        <taxon>Bacteria</taxon>
        <taxon>Pseudomonadati</taxon>
        <taxon>Pseudomonadota</taxon>
        <taxon>Gammaproteobacteria</taxon>
        <taxon>Vibrionales</taxon>
        <taxon>Vibrionaceae</taxon>
        <taxon>Photobacterium</taxon>
    </lineage>
</organism>
<sequence length="71" mass="8377">MNKKYSLECRFTSRLEHTKSVFGYISLDAIVNGQLKQKTHINNLNLKRIDTVITIQRKRLPIPYAFKKNLK</sequence>